<dbReference type="PROSITE" id="PS50109">
    <property type="entry name" value="HIS_KIN"/>
    <property type="match status" value="1"/>
</dbReference>
<dbReference type="SMART" id="SM00388">
    <property type="entry name" value="HisKA"/>
    <property type="match status" value="1"/>
</dbReference>
<dbReference type="CDD" id="cd00082">
    <property type="entry name" value="HisKA"/>
    <property type="match status" value="1"/>
</dbReference>
<dbReference type="InterPro" id="IPR035965">
    <property type="entry name" value="PAS-like_dom_sf"/>
</dbReference>
<evidence type="ECO:0000313" key="10">
    <source>
        <dbReference type="Proteomes" id="UP000782610"/>
    </source>
</evidence>
<dbReference type="InterPro" id="IPR005467">
    <property type="entry name" value="His_kinase_dom"/>
</dbReference>
<feature type="domain" description="PAS" evidence="8">
    <location>
        <begin position="531"/>
        <end position="596"/>
    </location>
</feature>
<comment type="caution">
    <text evidence="9">The sequence shown here is derived from an EMBL/GenBank/DDBJ whole genome shotgun (WGS) entry which is preliminary data.</text>
</comment>
<dbReference type="Gene3D" id="3.30.565.10">
    <property type="entry name" value="Histidine kinase-like ATPase, C-terminal domain"/>
    <property type="match status" value="1"/>
</dbReference>
<evidence type="ECO:0000256" key="4">
    <source>
        <dbReference type="ARBA" id="ARBA00022777"/>
    </source>
</evidence>
<feature type="compositionally biased region" description="Pro residues" evidence="6">
    <location>
        <begin position="346"/>
        <end position="362"/>
    </location>
</feature>
<protein>
    <recommendedName>
        <fullName evidence="2">histidine kinase</fullName>
        <ecNumber evidence="2">2.7.13.3</ecNumber>
    </recommendedName>
</protein>
<evidence type="ECO:0000256" key="2">
    <source>
        <dbReference type="ARBA" id="ARBA00012438"/>
    </source>
</evidence>
<dbReference type="CDD" id="cd00130">
    <property type="entry name" value="PAS"/>
    <property type="match status" value="1"/>
</dbReference>
<dbReference type="Proteomes" id="UP000782610">
    <property type="component" value="Unassembled WGS sequence"/>
</dbReference>
<proteinExistence type="predicted"/>
<dbReference type="InterPro" id="IPR003661">
    <property type="entry name" value="HisK_dim/P_dom"/>
</dbReference>
<dbReference type="SUPFAM" id="SSF55874">
    <property type="entry name" value="ATPase domain of HSP90 chaperone/DNA topoisomerase II/histidine kinase"/>
    <property type="match status" value="1"/>
</dbReference>
<dbReference type="PROSITE" id="PS50112">
    <property type="entry name" value="PAS"/>
    <property type="match status" value="1"/>
</dbReference>
<dbReference type="SMART" id="SM00091">
    <property type="entry name" value="PAS"/>
    <property type="match status" value="2"/>
</dbReference>
<gene>
    <name evidence="9" type="ORF">HY834_11400</name>
</gene>
<dbReference type="SUPFAM" id="SSF55785">
    <property type="entry name" value="PYP-like sensor domain (PAS domain)"/>
    <property type="match status" value="1"/>
</dbReference>
<dbReference type="InterPro" id="IPR036097">
    <property type="entry name" value="HisK_dim/P_sf"/>
</dbReference>
<dbReference type="AlphaFoldDB" id="A0A933L3E1"/>
<feature type="domain" description="Histidine kinase" evidence="7">
    <location>
        <begin position="660"/>
        <end position="881"/>
    </location>
</feature>
<dbReference type="InterPro" id="IPR050736">
    <property type="entry name" value="Sensor_HK_Regulatory"/>
</dbReference>
<feature type="region of interest" description="Disordered" evidence="6">
    <location>
        <begin position="223"/>
        <end position="251"/>
    </location>
</feature>
<evidence type="ECO:0000256" key="1">
    <source>
        <dbReference type="ARBA" id="ARBA00000085"/>
    </source>
</evidence>
<dbReference type="EC" id="2.7.13.3" evidence="2"/>
<dbReference type="Gene3D" id="1.10.287.130">
    <property type="match status" value="1"/>
</dbReference>
<evidence type="ECO:0000259" key="7">
    <source>
        <dbReference type="PROSITE" id="PS50109"/>
    </source>
</evidence>
<evidence type="ECO:0000256" key="5">
    <source>
        <dbReference type="ARBA" id="ARBA00023012"/>
    </source>
</evidence>
<organism evidence="9 10">
    <name type="scientific">Devosia nanyangense</name>
    <dbReference type="NCBI Taxonomy" id="1228055"/>
    <lineage>
        <taxon>Bacteria</taxon>
        <taxon>Pseudomonadati</taxon>
        <taxon>Pseudomonadota</taxon>
        <taxon>Alphaproteobacteria</taxon>
        <taxon>Hyphomicrobiales</taxon>
        <taxon>Devosiaceae</taxon>
        <taxon>Devosia</taxon>
    </lineage>
</organism>
<dbReference type="EMBL" id="JACRAF010000030">
    <property type="protein sequence ID" value="MBI4922347.1"/>
    <property type="molecule type" value="Genomic_DNA"/>
</dbReference>
<name>A0A933L3E1_9HYPH</name>
<evidence type="ECO:0000259" key="8">
    <source>
        <dbReference type="PROSITE" id="PS50112"/>
    </source>
</evidence>
<dbReference type="InterPro" id="IPR000014">
    <property type="entry name" value="PAS"/>
</dbReference>
<dbReference type="InterPro" id="IPR036890">
    <property type="entry name" value="HATPase_C_sf"/>
</dbReference>
<reference evidence="9" key="1">
    <citation type="submission" date="2020-07" db="EMBL/GenBank/DDBJ databases">
        <title>Huge and variable diversity of episymbiotic CPR bacteria and DPANN archaea in groundwater ecosystems.</title>
        <authorList>
            <person name="He C.Y."/>
            <person name="Keren R."/>
            <person name="Whittaker M."/>
            <person name="Farag I.F."/>
            <person name="Doudna J."/>
            <person name="Cate J.H.D."/>
            <person name="Banfield J.F."/>
        </authorList>
    </citation>
    <scope>NUCLEOTIDE SEQUENCE</scope>
    <source>
        <strain evidence="9">NC_groundwater_1586_Pr3_B-0.1um_66_15</strain>
    </source>
</reference>
<dbReference type="PANTHER" id="PTHR43711">
    <property type="entry name" value="TWO-COMPONENT HISTIDINE KINASE"/>
    <property type="match status" value="1"/>
</dbReference>
<dbReference type="GO" id="GO:0000155">
    <property type="term" value="F:phosphorelay sensor kinase activity"/>
    <property type="evidence" value="ECO:0007669"/>
    <property type="project" value="InterPro"/>
</dbReference>
<comment type="catalytic activity">
    <reaction evidence="1">
        <text>ATP + protein L-histidine = ADP + protein N-phospho-L-histidine.</text>
        <dbReference type="EC" id="2.7.13.3"/>
    </reaction>
</comment>
<keyword evidence="3" id="KW-0808">Transferase</keyword>
<dbReference type="PANTHER" id="PTHR43711:SF26">
    <property type="entry name" value="SENSOR HISTIDINE KINASE RCSC"/>
    <property type="match status" value="1"/>
</dbReference>
<evidence type="ECO:0000256" key="6">
    <source>
        <dbReference type="SAM" id="MobiDB-lite"/>
    </source>
</evidence>
<sequence>MDAEWIKSPTARRILMHWADSRPAWLWSHDGSTLLWRNPAARYFNSRVKKHGLKLSAEAVPIKGQVSRLIRLGSVGRSSLSRVQFLAGEKPVATTCSCTPLMLGEGEAALLLVGVDPIAADVLPAAGAVAADAMSEALFPPGTDYLLVAGGKAQGGSRQALATYAAGTDAQARAIRVKAGADDAELLFFPAAVGAPSIAGIRAEEDAGADEEHDLADMPEPLLPMGLPPAPEHDPRTLPPEDLVEPPPAEGERALSSLFDRLVEDAGLYTTLTAADEVFVAPAASEAAAEIKAEPAPEPQPPATPAETPDLIASLIEYADDPEAAPIGEQRSHWMITGRGFRALEPPTPVPEPETPPPPDVVPEPEAIATLDAAPDPETAERVSRYNFEELGRILTDRVSADGAATEPETPIAPRPAAPVGVINLNAETLVLNRLPLAILVFRDQQVLFANRALTDLLGHDSVESLRAAGIGSIFPAEATAGAGPVNRLVRRDGAPLPVTARLQSVSWQGRAALMLSANPAEPIRGHEGAVRAFAEIAAEARQDGFLVADRAGIVTQISGHGSVLLGRTETEIVGRPLAVLVGKADMEPLRQFLEKPARFAETARPSVVAASEDGNAQIVLFAEGQAGVVTGYFGFLSARARVAPAPAGDDELEPSMLGRLSRGVRRPLNTIIGFADLIRTAPPGSLDMDRIAEYAGDIRTAGLEIAVLVDELDDFTRLRDGRYAPRPSDVDLSALLESCMVRVKAQAGSARVLVRSAISERLPRIRADRASLGQALLNLLASAIDQTPIGGSVILSAQGQEDGGIAVHVRDGAQNGADLGERFVVFRDGVDKDGEQLAPVRSSVGLALTRSLLAVNACSLSVDPTIGTGTLFSLLIPPDLVAKG</sequence>
<accession>A0A933L3E1</accession>
<evidence type="ECO:0000313" key="9">
    <source>
        <dbReference type="EMBL" id="MBI4922347.1"/>
    </source>
</evidence>
<keyword evidence="5" id="KW-0902">Two-component regulatory system</keyword>
<dbReference type="SUPFAM" id="SSF47384">
    <property type="entry name" value="Homodimeric domain of signal transducing histidine kinase"/>
    <property type="match status" value="1"/>
</dbReference>
<feature type="region of interest" description="Disordered" evidence="6">
    <location>
        <begin position="342"/>
        <end position="364"/>
    </location>
</feature>
<keyword evidence="4 9" id="KW-0418">Kinase</keyword>
<evidence type="ECO:0000256" key="3">
    <source>
        <dbReference type="ARBA" id="ARBA00022679"/>
    </source>
</evidence>